<evidence type="ECO:0000313" key="1">
    <source>
        <dbReference type="EMBL" id="GFT41705.1"/>
    </source>
</evidence>
<organism evidence="1 2">
    <name type="scientific">Nephila pilipes</name>
    <name type="common">Giant wood spider</name>
    <name type="synonym">Nephila maculata</name>
    <dbReference type="NCBI Taxonomy" id="299642"/>
    <lineage>
        <taxon>Eukaryota</taxon>
        <taxon>Metazoa</taxon>
        <taxon>Ecdysozoa</taxon>
        <taxon>Arthropoda</taxon>
        <taxon>Chelicerata</taxon>
        <taxon>Arachnida</taxon>
        <taxon>Araneae</taxon>
        <taxon>Araneomorphae</taxon>
        <taxon>Entelegynae</taxon>
        <taxon>Araneoidea</taxon>
        <taxon>Nephilidae</taxon>
        <taxon>Nephila</taxon>
    </lineage>
</organism>
<dbReference type="Proteomes" id="UP000887013">
    <property type="component" value="Unassembled WGS sequence"/>
</dbReference>
<accession>A0A8X6P0C5</accession>
<keyword evidence="2" id="KW-1185">Reference proteome</keyword>
<protein>
    <submittedName>
        <fullName evidence="1">Uncharacterized protein</fullName>
    </submittedName>
</protein>
<evidence type="ECO:0000313" key="2">
    <source>
        <dbReference type="Proteomes" id="UP000887013"/>
    </source>
</evidence>
<proteinExistence type="predicted"/>
<reference evidence="1" key="1">
    <citation type="submission" date="2020-08" db="EMBL/GenBank/DDBJ databases">
        <title>Multicomponent nature underlies the extraordinary mechanical properties of spider dragline silk.</title>
        <authorList>
            <person name="Kono N."/>
            <person name="Nakamura H."/>
            <person name="Mori M."/>
            <person name="Yoshida Y."/>
            <person name="Ohtoshi R."/>
            <person name="Malay A.D."/>
            <person name="Moran D.A.P."/>
            <person name="Tomita M."/>
            <person name="Numata K."/>
            <person name="Arakawa K."/>
        </authorList>
    </citation>
    <scope>NUCLEOTIDE SEQUENCE</scope>
</reference>
<name>A0A8X6P0C5_NEPPI</name>
<dbReference type="AlphaFoldDB" id="A0A8X6P0C5"/>
<sequence>MIDQRLTQACVRPNIIVNLKKNSHSTIQCKSSVYEITPVSMKINAGGFEDAGNKFSHSTGASSASCQVGKTACLVHHADAAAEPAIFTTAADRPG</sequence>
<gene>
    <name evidence="1" type="ORF">NPIL_692101</name>
</gene>
<comment type="caution">
    <text evidence="1">The sequence shown here is derived from an EMBL/GenBank/DDBJ whole genome shotgun (WGS) entry which is preliminary data.</text>
</comment>
<dbReference type="EMBL" id="BMAW01110146">
    <property type="protein sequence ID" value="GFT41705.1"/>
    <property type="molecule type" value="Genomic_DNA"/>
</dbReference>